<accession>A0A382Z5M8</accession>
<proteinExistence type="predicted"/>
<reference evidence="1" key="1">
    <citation type="submission" date="2018-05" db="EMBL/GenBank/DDBJ databases">
        <authorList>
            <person name="Lanie J.A."/>
            <person name="Ng W.-L."/>
            <person name="Kazmierczak K.M."/>
            <person name="Andrzejewski T.M."/>
            <person name="Davidsen T.M."/>
            <person name="Wayne K.J."/>
            <person name="Tettelin H."/>
            <person name="Glass J.I."/>
            <person name="Rusch D."/>
            <person name="Podicherti R."/>
            <person name="Tsui H.-C.T."/>
            <person name="Winkler M.E."/>
        </authorList>
    </citation>
    <scope>NUCLEOTIDE SEQUENCE</scope>
</reference>
<protein>
    <submittedName>
        <fullName evidence="1">Uncharacterized protein</fullName>
    </submittedName>
</protein>
<dbReference type="AlphaFoldDB" id="A0A382Z5M8"/>
<organism evidence="1">
    <name type="scientific">marine metagenome</name>
    <dbReference type="NCBI Taxonomy" id="408172"/>
    <lineage>
        <taxon>unclassified sequences</taxon>
        <taxon>metagenomes</taxon>
        <taxon>ecological metagenomes</taxon>
    </lineage>
</organism>
<sequence>MLLARCEPFRQLLVHAGVKPYLEEVLGEGYRLDHGPV</sequence>
<name>A0A382Z5M8_9ZZZZ</name>
<gene>
    <name evidence="1" type="ORF">METZ01_LOCUS443343</name>
</gene>
<evidence type="ECO:0000313" key="1">
    <source>
        <dbReference type="EMBL" id="SVD90489.1"/>
    </source>
</evidence>
<dbReference type="EMBL" id="UINC01181011">
    <property type="protein sequence ID" value="SVD90489.1"/>
    <property type="molecule type" value="Genomic_DNA"/>
</dbReference>